<dbReference type="Pfam" id="PF03372">
    <property type="entry name" value="Exo_endo_phos"/>
    <property type="match status" value="1"/>
</dbReference>
<evidence type="ECO:0000313" key="2">
    <source>
        <dbReference type="EMBL" id="CAB4286505.1"/>
    </source>
</evidence>
<proteinExistence type="predicted"/>
<gene>
    <name evidence="2" type="ORF">CURHAP_LOCUS43857</name>
</gene>
<sequence>MTVPQEQVERRSLSTLSSAESHDCFELELSGAWEPQGSSGTTTVDRRTRTHGCLLERNKVQSSGGLCLLWKSECQVAIRSASLHHVDGEVGGIGDPAHWRFTGFYGYPSTADRYKSWQLLRGLATESTLPWICFGDFNEILHSNEKEGGAPRPIRQMLAFCQAISDCALEDLGFEGAEFTWYSARVGGIKERLDRALANLMWQGLFPASRVVHLEPSRSDHLPILIYLNQHKNKDGAPSPW</sequence>
<dbReference type="Proteomes" id="UP000507222">
    <property type="component" value="Unassembled WGS sequence"/>
</dbReference>
<dbReference type="AlphaFoldDB" id="A0A6J5VGC9"/>
<dbReference type="InterPro" id="IPR036691">
    <property type="entry name" value="Endo/exonu/phosph_ase_sf"/>
</dbReference>
<organism evidence="2 3">
    <name type="scientific">Prunus armeniaca</name>
    <name type="common">Apricot</name>
    <name type="synonym">Armeniaca vulgaris</name>
    <dbReference type="NCBI Taxonomy" id="36596"/>
    <lineage>
        <taxon>Eukaryota</taxon>
        <taxon>Viridiplantae</taxon>
        <taxon>Streptophyta</taxon>
        <taxon>Embryophyta</taxon>
        <taxon>Tracheophyta</taxon>
        <taxon>Spermatophyta</taxon>
        <taxon>Magnoliopsida</taxon>
        <taxon>eudicotyledons</taxon>
        <taxon>Gunneridae</taxon>
        <taxon>Pentapetalae</taxon>
        <taxon>rosids</taxon>
        <taxon>fabids</taxon>
        <taxon>Rosales</taxon>
        <taxon>Rosaceae</taxon>
        <taxon>Amygdaloideae</taxon>
        <taxon>Amygdaleae</taxon>
        <taxon>Prunus</taxon>
    </lineage>
</organism>
<protein>
    <recommendedName>
        <fullName evidence="1">Endonuclease/exonuclease/phosphatase domain-containing protein</fullName>
    </recommendedName>
</protein>
<feature type="domain" description="Endonuclease/exonuclease/phosphatase" evidence="1">
    <location>
        <begin position="73"/>
        <end position="221"/>
    </location>
</feature>
<dbReference type="InterPro" id="IPR005135">
    <property type="entry name" value="Endo/exonuclease/phosphatase"/>
</dbReference>
<reference evidence="2 3" key="1">
    <citation type="submission" date="2020-05" db="EMBL/GenBank/DDBJ databases">
        <authorList>
            <person name="Campoy J."/>
            <person name="Schneeberger K."/>
            <person name="Spophaly S."/>
        </authorList>
    </citation>
    <scope>NUCLEOTIDE SEQUENCE [LARGE SCALE GENOMIC DNA]</scope>
    <source>
        <strain evidence="2">PruArmRojPasFocal</strain>
    </source>
</reference>
<dbReference type="Gene3D" id="3.60.10.10">
    <property type="entry name" value="Endonuclease/exonuclease/phosphatase"/>
    <property type="match status" value="1"/>
</dbReference>
<evidence type="ECO:0000313" key="3">
    <source>
        <dbReference type="Proteomes" id="UP000507222"/>
    </source>
</evidence>
<dbReference type="PANTHER" id="PTHR33710">
    <property type="entry name" value="BNAC02G09200D PROTEIN"/>
    <property type="match status" value="1"/>
</dbReference>
<dbReference type="PANTHER" id="PTHR33710:SF71">
    <property type="entry name" value="ENDONUCLEASE_EXONUCLEASE_PHOSPHATASE DOMAIN-CONTAINING PROTEIN"/>
    <property type="match status" value="1"/>
</dbReference>
<dbReference type="GO" id="GO:0003824">
    <property type="term" value="F:catalytic activity"/>
    <property type="evidence" value="ECO:0007669"/>
    <property type="project" value="InterPro"/>
</dbReference>
<accession>A0A6J5VGC9</accession>
<name>A0A6J5VGC9_PRUAR</name>
<dbReference type="EMBL" id="CAEKDK010000007">
    <property type="protein sequence ID" value="CAB4286505.1"/>
    <property type="molecule type" value="Genomic_DNA"/>
</dbReference>
<dbReference type="SUPFAM" id="SSF56219">
    <property type="entry name" value="DNase I-like"/>
    <property type="match status" value="1"/>
</dbReference>
<evidence type="ECO:0000259" key="1">
    <source>
        <dbReference type="Pfam" id="PF03372"/>
    </source>
</evidence>